<organism evidence="1 2">
    <name type="scientific">Magnetofaba australis IT-1</name>
    <dbReference type="NCBI Taxonomy" id="1434232"/>
    <lineage>
        <taxon>Bacteria</taxon>
        <taxon>Pseudomonadati</taxon>
        <taxon>Pseudomonadota</taxon>
        <taxon>Magnetococcia</taxon>
        <taxon>Magnetococcales</taxon>
        <taxon>Magnetococcaceae</taxon>
        <taxon>Magnetofaba</taxon>
    </lineage>
</organism>
<dbReference type="Gene3D" id="3.40.50.10110">
    <property type="entry name" value="DNA polymerase III subunit chi"/>
    <property type="match status" value="1"/>
</dbReference>
<dbReference type="GO" id="GO:0003677">
    <property type="term" value="F:DNA binding"/>
    <property type="evidence" value="ECO:0007669"/>
    <property type="project" value="InterPro"/>
</dbReference>
<dbReference type="InterPro" id="IPR036768">
    <property type="entry name" value="PolIII_chi_sf"/>
</dbReference>
<reference evidence="1 2" key="1">
    <citation type="journal article" date="2016" name="BMC Genomics">
        <title>Combined genomic and structural analyses of a cultured magnetotactic bacterium reveals its niche adaptation to a dynamic environment.</title>
        <authorList>
            <person name="Araujo A.C."/>
            <person name="Morillo V."/>
            <person name="Cypriano J."/>
            <person name="Teixeira L.C."/>
            <person name="Leao P."/>
            <person name="Lyra S."/>
            <person name="Almeida L.G."/>
            <person name="Bazylinski D.A."/>
            <person name="Vasconcellos A.T."/>
            <person name="Abreu F."/>
            <person name="Lins U."/>
        </authorList>
    </citation>
    <scope>NUCLEOTIDE SEQUENCE [LARGE SCALE GENOMIC DNA]</scope>
    <source>
        <strain evidence="1 2">IT-1</strain>
    </source>
</reference>
<evidence type="ECO:0000313" key="1">
    <source>
        <dbReference type="EMBL" id="OSM02587.1"/>
    </source>
</evidence>
<gene>
    <name evidence="1" type="ORF">MAIT1_02765</name>
</gene>
<protein>
    <submittedName>
        <fullName evidence="1">Putative DNA polymerase III subunit chi</fullName>
    </submittedName>
</protein>
<proteinExistence type="predicted"/>
<dbReference type="EMBL" id="LVJN01000020">
    <property type="protein sequence ID" value="OSM02587.1"/>
    <property type="molecule type" value="Genomic_DNA"/>
</dbReference>
<dbReference type="AlphaFoldDB" id="A0A1Y2K4J4"/>
<dbReference type="GO" id="GO:0003887">
    <property type="term" value="F:DNA-directed DNA polymerase activity"/>
    <property type="evidence" value="ECO:0007669"/>
    <property type="project" value="InterPro"/>
</dbReference>
<dbReference type="GO" id="GO:0032298">
    <property type="term" value="P:positive regulation of DNA-templated DNA replication initiation"/>
    <property type="evidence" value="ECO:0007669"/>
    <property type="project" value="TreeGrafter"/>
</dbReference>
<keyword evidence="2" id="KW-1185">Reference proteome</keyword>
<dbReference type="SUPFAM" id="SSF102400">
    <property type="entry name" value="DNA polymerase III chi subunit"/>
    <property type="match status" value="1"/>
</dbReference>
<dbReference type="GO" id="GO:0006260">
    <property type="term" value="P:DNA replication"/>
    <property type="evidence" value="ECO:0007669"/>
    <property type="project" value="InterPro"/>
</dbReference>
<comment type="caution">
    <text evidence="1">The sequence shown here is derived from an EMBL/GenBank/DDBJ whole genome shotgun (WGS) entry which is preliminary data.</text>
</comment>
<dbReference type="PANTHER" id="PTHR38767">
    <property type="entry name" value="DNA POLYMERASE III SUBUNIT CHI"/>
    <property type="match status" value="1"/>
</dbReference>
<dbReference type="InterPro" id="IPR007459">
    <property type="entry name" value="DNA_pol3_chi"/>
</dbReference>
<accession>A0A1Y2K4J4</accession>
<dbReference type="Pfam" id="PF04364">
    <property type="entry name" value="DNA_pol3_chi"/>
    <property type="match status" value="1"/>
</dbReference>
<dbReference type="PANTHER" id="PTHR38767:SF1">
    <property type="entry name" value="DNA POLYMERASE III SUBUNIT CHI"/>
    <property type="match status" value="1"/>
</dbReference>
<evidence type="ECO:0000313" key="2">
    <source>
        <dbReference type="Proteomes" id="UP000194003"/>
    </source>
</evidence>
<sequence length="150" mass="16431">MGLISPQSALLQLIGKALQQGLPVGVAAGDPQHAQWLDDFLWKFEPDSFLPHGVAGGEFDADQPVLIGVGPADANGAELLMVMSGQVVDPPEQFAQIFDFADGRDPQSLAASRERYRFYRERGCVMEYWAQESGRWVLKNNQSPPNSGDE</sequence>
<dbReference type="Proteomes" id="UP000194003">
    <property type="component" value="Unassembled WGS sequence"/>
</dbReference>
<dbReference type="STRING" id="1434232.MAIT1_02765"/>
<name>A0A1Y2K4J4_9PROT</name>